<name>A0A9D4GIL6_DREPO</name>
<accession>A0A9D4GIL6</accession>
<keyword evidence="2" id="KW-1185">Reference proteome</keyword>
<reference evidence="1" key="2">
    <citation type="submission" date="2020-11" db="EMBL/GenBank/DDBJ databases">
        <authorList>
            <person name="McCartney M.A."/>
            <person name="Auch B."/>
            <person name="Kono T."/>
            <person name="Mallez S."/>
            <person name="Becker A."/>
            <person name="Gohl D.M."/>
            <person name="Silverstein K.A.T."/>
            <person name="Koren S."/>
            <person name="Bechman K.B."/>
            <person name="Herman A."/>
            <person name="Abrahante J.E."/>
            <person name="Garbe J."/>
        </authorList>
    </citation>
    <scope>NUCLEOTIDE SEQUENCE</scope>
    <source>
        <strain evidence="1">Duluth1</strain>
        <tissue evidence="1">Whole animal</tissue>
    </source>
</reference>
<organism evidence="1 2">
    <name type="scientific">Dreissena polymorpha</name>
    <name type="common">Zebra mussel</name>
    <name type="synonym">Mytilus polymorpha</name>
    <dbReference type="NCBI Taxonomy" id="45954"/>
    <lineage>
        <taxon>Eukaryota</taxon>
        <taxon>Metazoa</taxon>
        <taxon>Spiralia</taxon>
        <taxon>Lophotrochozoa</taxon>
        <taxon>Mollusca</taxon>
        <taxon>Bivalvia</taxon>
        <taxon>Autobranchia</taxon>
        <taxon>Heteroconchia</taxon>
        <taxon>Euheterodonta</taxon>
        <taxon>Imparidentia</taxon>
        <taxon>Neoheterodontei</taxon>
        <taxon>Myida</taxon>
        <taxon>Dreissenoidea</taxon>
        <taxon>Dreissenidae</taxon>
        <taxon>Dreissena</taxon>
    </lineage>
</organism>
<comment type="caution">
    <text evidence="1">The sequence shown here is derived from an EMBL/GenBank/DDBJ whole genome shotgun (WGS) entry which is preliminary data.</text>
</comment>
<evidence type="ECO:0000313" key="2">
    <source>
        <dbReference type="Proteomes" id="UP000828390"/>
    </source>
</evidence>
<gene>
    <name evidence="1" type="ORF">DPMN_119697</name>
</gene>
<dbReference type="Proteomes" id="UP000828390">
    <property type="component" value="Unassembled WGS sequence"/>
</dbReference>
<protein>
    <submittedName>
        <fullName evidence="1">Uncharacterized protein</fullName>
    </submittedName>
</protein>
<evidence type="ECO:0000313" key="1">
    <source>
        <dbReference type="EMBL" id="KAH3818101.1"/>
    </source>
</evidence>
<reference evidence="1" key="1">
    <citation type="journal article" date="2019" name="bioRxiv">
        <title>The Genome of the Zebra Mussel, Dreissena polymorpha: A Resource for Invasive Species Research.</title>
        <authorList>
            <person name="McCartney M.A."/>
            <person name="Auch B."/>
            <person name="Kono T."/>
            <person name="Mallez S."/>
            <person name="Zhang Y."/>
            <person name="Obille A."/>
            <person name="Becker A."/>
            <person name="Abrahante J.E."/>
            <person name="Garbe J."/>
            <person name="Badalamenti J.P."/>
            <person name="Herman A."/>
            <person name="Mangelson H."/>
            <person name="Liachko I."/>
            <person name="Sullivan S."/>
            <person name="Sone E.D."/>
            <person name="Koren S."/>
            <person name="Silverstein K.A.T."/>
            <person name="Beckman K.B."/>
            <person name="Gohl D.M."/>
        </authorList>
    </citation>
    <scope>NUCLEOTIDE SEQUENCE</scope>
    <source>
        <strain evidence="1">Duluth1</strain>
        <tissue evidence="1">Whole animal</tissue>
    </source>
</reference>
<proteinExistence type="predicted"/>
<dbReference type="EMBL" id="JAIWYP010000005">
    <property type="protein sequence ID" value="KAH3818101.1"/>
    <property type="molecule type" value="Genomic_DNA"/>
</dbReference>
<sequence length="51" mass="5671">MSPEEISNLGKCLMVDLVGCKFKDSFESLRHNIFTKKVAASETIVTREGLP</sequence>
<dbReference type="AlphaFoldDB" id="A0A9D4GIL6"/>